<evidence type="ECO:0000313" key="2">
    <source>
        <dbReference type="Proteomes" id="UP000191024"/>
    </source>
</evidence>
<dbReference type="OrthoDB" id="4050598at2759"/>
<accession>A0A1G4KB54</accession>
<sequence length="509" mass="58451">MVNSNKIYPCYHVDLTHESLVDFEEMSTLCALESYDKILFFLESNMGLPRMGVPSSDVVIVLLTLATMCGAKSEMALKANDPYGVGRISLPVRCLKLLMQYVEILAGRSDYEFDPYYFKLLRCQFFNVADYILNWDLEHEKFTSKQKIKETEGFATTYNYIGIFEHGDRKVLKRETLSSKLRARQSLQNCVAWALKLSSSSDDALSAVGITWIQILNVLFELFELRCICLQKCGKKDDERDDSLKISWLTAFLRSFGVHNHSLCDLVFIGCEFTGQQVVPSDPIYREDPEKNIKRLRADHQMNDLSVYSYAQSMRLRHQILRVVFQVLRCLPEGGTRFSNEHSVIADVAHTLLNFQNMAHLKMFLGTIDFNKDNACFSKFVEKALFDKLKDLRIDVSSPLTEMGCYEDLLAQLSGFLKGSASIFTSRRQDMMNEVNRSLALVDLLVLVLLKVHIYKKGRTGIKNGLAFRSFMKALRLNDKMRHQFESRNELAELSLPRLLPDVKRIFDS</sequence>
<evidence type="ECO:0000313" key="1">
    <source>
        <dbReference type="EMBL" id="SCV01393.1"/>
    </source>
</evidence>
<dbReference type="Proteomes" id="UP000191024">
    <property type="component" value="Chromosome G"/>
</dbReference>
<dbReference type="Pfam" id="PF08691">
    <property type="entry name" value="Nse5"/>
    <property type="match status" value="2"/>
</dbReference>
<dbReference type="AlphaFoldDB" id="A0A1G4KB54"/>
<dbReference type="STRING" id="1230905.A0A1G4KB54"/>
<organism evidence="1 2">
    <name type="scientific">Lachancea mirantina</name>
    <dbReference type="NCBI Taxonomy" id="1230905"/>
    <lineage>
        <taxon>Eukaryota</taxon>
        <taxon>Fungi</taxon>
        <taxon>Dikarya</taxon>
        <taxon>Ascomycota</taxon>
        <taxon>Saccharomycotina</taxon>
        <taxon>Saccharomycetes</taxon>
        <taxon>Saccharomycetales</taxon>
        <taxon>Saccharomycetaceae</taxon>
        <taxon>Lachancea</taxon>
    </lineage>
</organism>
<gene>
    <name evidence="1" type="ORF">LAMI_0G11210G</name>
</gene>
<proteinExistence type="predicted"/>
<reference evidence="1 2" key="1">
    <citation type="submission" date="2016-03" db="EMBL/GenBank/DDBJ databases">
        <authorList>
            <person name="Devillers H."/>
        </authorList>
    </citation>
    <scope>NUCLEOTIDE SEQUENCE [LARGE SCALE GENOMIC DNA]</scope>
    <source>
        <strain evidence="1">CBS 11717</strain>
    </source>
</reference>
<keyword evidence="2" id="KW-1185">Reference proteome</keyword>
<dbReference type="InterPro" id="IPR014803">
    <property type="entry name" value="DNA_repair_Nse5/Nse6"/>
</dbReference>
<protein>
    <submittedName>
        <fullName evidence="1">LAMI_0G11210g1_1</fullName>
    </submittedName>
</protein>
<name>A0A1G4KB54_9SACH</name>
<dbReference type="EMBL" id="LT598469">
    <property type="protein sequence ID" value="SCV01393.1"/>
    <property type="molecule type" value="Genomic_DNA"/>
</dbReference>